<name>A0A9P9WPX5_9PEZI</name>
<sequence>MATARSTVLSTPKLLEQIMVNLDQATLITAATRVHSFWHRLIQTSPQIGKTILYPDWRPTLEPRCGFRRNDRLLLQCQHLVTGRQGLEHTMNKGEFLESIPLPIYHTLEHDSSSPLKDMQVAHPPITKVRWHLNDRLVAATSQEELVDGPGFPATYTADFYFPDGVRVGQLYNMLSAGNHLCHVMWPEPGNHLRQASRSNADHWADLEAEEANRDNMLLIRRVPVAVREGQTRDKVNLKVYQKNLVSLKGEYLDFDYVSQYGKAGAMRELIARMRGPELEADQWAA</sequence>
<gene>
    <name evidence="1" type="ORF">JX265_004639</name>
</gene>
<dbReference type="Proteomes" id="UP000829685">
    <property type="component" value="Unassembled WGS sequence"/>
</dbReference>
<organism evidence="1 2">
    <name type="scientific">Neoarthrinium moseri</name>
    <dbReference type="NCBI Taxonomy" id="1658444"/>
    <lineage>
        <taxon>Eukaryota</taxon>
        <taxon>Fungi</taxon>
        <taxon>Dikarya</taxon>
        <taxon>Ascomycota</taxon>
        <taxon>Pezizomycotina</taxon>
        <taxon>Sordariomycetes</taxon>
        <taxon>Xylariomycetidae</taxon>
        <taxon>Amphisphaeriales</taxon>
        <taxon>Apiosporaceae</taxon>
        <taxon>Neoarthrinium</taxon>
    </lineage>
</organism>
<dbReference type="EMBL" id="JAFIMR010000009">
    <property type="protein sequence ID" value="KAI1874431.1"/>
    <property type="molecule type" value="Genomic_DNA"/>
</dbReference>
<protein>
    <recommendedName>
        <fullName evidence="3">F-box domain-containing protein</fullName>
    </recommendedName>
</protein>
<comment type="caution">
    <text evidence="1">The sequence shown here is derived from an EMBL/GenBank/DDBJ whole genome shotgun (WGS) entry which is preliminary data.</text>
</comment>
<dbReference type="AlphaFoldDB" id="A0A9P9WPX5"/>
<evidence type="ECO:0008006" key="3">
    <source>
        <dbReference type="Google" id="ProtNLM"/>
    </source>
</evidence>
<evidence type="ECO:0000313" key="2">
    <source>
        <dbReference type="Proteomes" id="UP000829685"/>
    </source>
</evidence>
<reference evidence="1" key="1">
    <citation type="submission" date="2021-03" db="EMBL/GenBank/DDBJ databases">
        <title>Revisited historic fungal species revealed as producer of novel bioactive compounds through whole genome sequencing and comparative genomics.</title>
        <authorList>
            <person name="Vignolle G.A."/>
            <person name="Hochenegger N."/>
            <person name="Mach R.L."/>
            <person name="Mach-Aigner A.R."/>
            <person name="Javad Rahimi M."/>
            <person name="Salim K.A."/>
            <person name="Chan C.M."/>
            <person name="Lim L.B.L."/>
            <person name="Cai F."/>
            <person name="Druzhinina I.S."/>
            <person name="U'Ren J.M."/>
            <person name="Derntl C."/>
        </authorList>
    </citation>
    <scope>NUCLEOTIDE SEQUENCE</scope>
    <source>
        <strain evidence="1">TUCIM 5799</strain>
    </source>
</reference>
<evidence type="ECO:0000313" key="1">
    <source>
        <dbReference type="EMBL" id="KAI1874431.1"/>
    </source>
</evidence>
<accession>A0A9P9WPX5</accession>
<proteinExistence type="predicted"/>
<keyword evidence="2" id="KW-1185">Reference proteome</keyword>